<keyword evidence="3" id="KW-1185">Reference proteome</keyword>
<dbReference type="AlphaFoldDB" id="F8JRJ4"/>
<evidence type="ECO:0000313" key="3">
    <source>
        <dbReference type="Proteomes" id="UP000007842"/>
    </source>
</evidence>
<dbReference type="PANTHER" id="PTHR43861">
    <property type="entry name" value="TRANS-ACONITATE 2-METHYLTRANSFERASE-RELATED"/>
    <property type="match status" value="1"/>
</dbReference>
<keyword evidence="2" id="KW-0489">Methyltransferase</keyword>
<dbReference type="InterPro" id="IPR013217">
    <property type="entry name" value="Methyltransf_12"/>
</dbReference>
<dbReference type="GO" id="GO:0008168">
    <property type="term" value="F:methyltransferase activity"/>
    <property type="evidence" value="ECO:0007669"/>
    <property type="project" value="UniProtKB-KW"/>
</dbReference>
<reference evidence="3" key="1">
    <citation type="submission" date="2011-12" db="EMBL/GenBank/DDBJ databases">
        <title>Complete genome sequence of Streptomyces cattleya strain DSM 46488.</title>
        <authorList>
            <person name="Ou H.-Y."/>
            <person name="Li P."/>
            <person name="Zhao C."/>
            <person name="O'Hagan D."/>
            <person name="Deng Z."/>
        </authorList>
    </citation>
    <scope>NUCLEOTIDE SEQUENCE [LARGE SCALE GENOMIC DNA]</scope>
    <source>
        <strain evidence="3">ATCC 35852 / DSM 46488 / JCM 4925 / NBRC 14057 / NRRL 8057</strain>
    </source>
</reference>
<dbReference type="KEGG" id="sct:SCAT_5507"/>
<name>F8JRJ4_STREN</name>
<dbReference type="KEGG" id="scy:SCATT_55080"/>
<proteinExistence type="predicted"/>
<evidence type="ECO:0000313" key="2">
    <source>
        <dbReference type="EMBL" id="AEW97879.1"/>
    </source>
</evidence>
<dbReference type="SUPFAM" id="SSF53335">
    <property type="entry name" value="S-adenosyl-L-methionine-dependent methyltransferases"/>
    <property type="match status" value="1"/>
</dbReference>
<dbReference type="STRING" id="1003195.SCATT_55080"/>
<dbReference type="Gene3D" id="3.40.50.150">
    <property type="entry name" value="Vaccinia Virus protein VP39"/>
    <property type="match status" value="1"/>
</dbReference>
<protein>
    <submittedName>
        <fullName evidence="2">SAM-dependent methyltransferase</fullName>
    </submittedName>
</protein>
<dbReference type="InterPro" id="IPR029063">
    <property type="entry name" value="SAM-dependent_MTases_sf"/>
</dbReference>
<dbReference type="Pfam" id="PF08242">
    <property type="entry name" value="Methyltransf_12"/>
    <property type="match status" value="1"/>
</dbReference>
<dbReference type="EMBL" id="CP003219">
    <property type="protein sequence ID" value="AEW97879.1"/>
    <property type="molecule type" value="Genomic_DNA"/>
</dbReference>
<dbReference type="Proteomes" id="UP000007842">
    <property type="component" value="Chromosome"/>
</dbReference>
<keyword evidence="2" id="KW-0808">Transferase</keyword>
<dbReference type="PATRIC" id="fig|1003195.11.peg.6928"/>
<sequence>MLSAYRDPVAGDYWNHNTHYHRLVLDAVPAGCRAALDVGCGDGLLVSRLAARAREVTGVERSPGMLRLAAERTRHLDNVRLVRADFPAPAGLLPAGGYDLVTAVAVVHHMDFAEAVTAMRALLAPGGRLVLVGLARNATWWDWTVSAAGVPAAWLAARRHGGKSDPPGMPVTDPALSWGQVRAAARRLLPGCRIRRHLLWRWSLVWTRP</sequence>
<organism evidence="2 3">
    <name type="scientific">Streptantibioticus cattleyicolor (strain ATCC 35852 / DSM 46488 / JCM 4925 / NBRC 14057 / NRRL 8057)</name>
    <name type="common">Streptomyces cattleya</name>
    <dbReference type="NCBI Taxonomy" id="1003195"/>
    <lineage>
        <taxon>Bacteria</taxon>
        <taxon>Bacillati</taxon>
        <taxon>Actinomycetota</taxon>
        <taxon>Actinomycetes</taxon>
        <taxon>Kitasatosporales</taxon>
        <taxon>Streptomycetaceae</taxon>
        <taxon>Streptantibioticus</taxon>
    </lineage>
</organism>
<dbReference type="GO" id="GO:0017000">
    <property type="term" value="P:antibiotic biosynthetic process"/>
    <property type="evidence" value="ECO:0007669"/>
    <property type="project" value="UniProtKB-ARBA"/>
</dbReference>
<evidence type="ECO:0000259" key="1">
    <source>
        <dbReference type="Pfam" id="PF08242"/>
    </source>
</evidence>
<dbReference type="HOGENOM" id="CLU_090578_0_0_11"/>
<dbReference type="OrthoDB" id="6064711at2"/>
<feature type="domain" description="Methyltransferase type 12" evidence="1">
    <location>
        <begin position="36"/>
        <end position="129"/>
    </location>
</feature>
<dbReference type="eggNOG" id="COG2227">
    <property type="taxonomic scope" value="Bacteria"/>
</dbReference>
<gene>
    <name evidence="2" type="ordered locus">SCATT_55080</name>
</gene>
<dbReference type="CDD" id="cd02440">
    <property type="entry name" value="AdoMet_MTases"/>
    <property type="match status" value="1"/>
</dbReference>
<accession>F8JRJ4</accession>
<dbReference type="PANTHER" id="PTHR43861:SF1">
    <property type="entry name" value="TRANS-ACONITATE 2-METHYLTRANSFERASE"/>
    <property type="match status" value="1"/>
</dbReference>
<accession>G8WYA8</accession>
<dbReference type="GO" id="GO:0032259">
    <property type="term" value="P:methylation"/>
    <property type="evidence" value="ECO:0007669"/>
    <property type="project" value="UniProtKB-KW"/>
</dbReference>